<evidence type="ECO:0000259" key="1">
    <source>
        <dbReference type="Pfam" id="PF03372"/>
    </source>
</evidence>
<reference evidence="2" key="2">
    <citation type="journal article" date="2023" name="Int. J. Mol. Sci.">
        <title>De Novo Assembly and Annotation of 11 Diverse Shrub Willow (Salix) Genomes Reveals Novel Gene Organization in Sex-Linked Regions.</title>
        <authorList>
            <person name="Hyden B."/>
            <person name="Feng K."/>
            <person name="Yates T.B."/>
            <person name="Jawdy S."/>
            <person name="Cereghino C."/>
            <person name="Smart L.B."/>
            <person name="Muchero W."/>
        </authorList>
    </citation>
    <scope>NUCLEOTIDE SEQUENCE [LARGE SCALE GENOMIC DNA]</scope>
    <source>
        <tissue evidence="2">Shoot tip</tissue>
    </source>
</reference>
<name>A0A9Q0ZXY8_SALVM</name>
<dbReference type="Pfam" id="PF03372">
    <property type="entry name" value="Exo_endo_phos"/>
    <property type="match status" value="1"/>
</dbReference>
<protein>
    <recommendedName>
        <fullName evidence="1">Endonuclease/exonuclease/phosphatase domain-containing protein</fullName>
    </recommendedName>
</protein>
<comment type="caution">
    <text evidence="2">The sequence shown here is derived from an EMBL/GenBank/DDBJ whole genome shotgun (WGS) entry which is preliminary data.</text>
</comment>
<dbReference type="EMBL" id="JAPFFL010000001">
    <property type="protein sequence ID" value="KAJ6751095.1"/>
    <property type="molecule type" value="Genomic_DNA"/>
</dbReference>
<reference evidence="2" key="1">
    <citation type="submission" date="2022-11" db="EMBL/GenBank/DDBJ databases">
        <authorList>
            <person name="Hyden B.L."/>
            <person name="Feng K."/>
            <person name="Yates T."/>
            <person name="Jawdy S."/>
            <person name="Smart L.B."/>
            <person name="Muchero W."/>
        </authorList>
    </citation>
    <scope>NUCLEOTIDE SEQUENCE</scope>
    <source>
        <tissue evidence="2">Shoot tip</tissue>
    </source>
</reference>
<dbReference type="AlphaFoldDB" id="A0A9Q0ZXY8"/>
<evidence type="ECO:0000313" key="3">
    <source>
        <dbReference type="Proteomes" id="UP001151529"/>
    </source>
</evidence>
<sequence length="192" mass="21907">MTTIGTWNIRGLNSLHKQQKIQQWVIKNRMNLFGILEPQVKLENLGSVEAGLGLQNWHFFSNGPIRSLCRIIVGWNPQMLTATMVHSGEQWVTCDIVVNGGTMPFRITFVYGCNQPSERQPLWRYLSGQKLLNGPLPWVVLGDFNAIMGAMDRQGGDTHWHRHIEDFPNCIHQSELSQISPKGQHLTWHNGQ</sequence>
<feature type="domain" description="Endonuclease/exonuclease/phosphatase" evidence="1">
    <location>
        <begin position="5"/>
        <end position="163"/>
    </location>
</feature>
<keyword evidence="3" id="KW-1185">Reference proteome</keyword>
<accession>A0A9Q0ZXY8</accession>
<dbReference type="SUPFAM" id="SSF56219">
    <property type="entry name" value="DNase I-like"/>
    <property type="match status" value="1"/>
</dbReference>
<dbReference type="GO" id="GO:0003824">
    <property type="term" value="F:catalytic activity"/>
    <property type="evidence" value="ECO:0007669"/>
    <property type="project" value="InterPro"/>
</dbReference>
<organism evidence="2 3">
    <name type="scientific">Salix viminalis</name>
    <name type="common">Common osier</name>
    <name type="synonym">Basket willow</name>
    <dbReference type="NCBI Taxonomy" id="40686"/>
    <lineage>
        <taxon>Eukaryota</taxon>
        <taxon>Viridiplantae</taxon>
        <taxon>Streptophyta</taxon>
        <taxon>Embryophyta</taxon>
        <taxon>Tracheophyta</taxon>
        <taxon>Spermatophyta</taxon>
        <taxon>Magnoliopsida</taxon>
        <taxon>eudicotyledons</taxon>
        <taxon>Gunneridae</taxon>
        <taxon>Pentapetalae</taxon>
        <taxon>rosids</taxon>
        <taxon>fabids</taxon>
        <taxon>Malpighiales</taxon>
        <taxon>Salicaceae</taxon>
        <taxon>Saliceae</taxon>
        <taxon>Salix</taxon>
    </lineage>
</organism>
<proteinExistence type="predicted"/>
<dbReference type="OrthoDB" id="851867at2759"/>
<evidence type="ECO:0000313" key="2">
    <source>
        <dbReference type="EMBL" id="KAJ6751095.1"/>
    </source>
</evidence>
<dbReference type="InterPro" id="IPR036691">
    <property type="entry name" value="Endo/exonu/phosph_ase_sf"/>
</dbReference>
<gene>
    <name evidence="2" type="ORF">OIU85_001604</name>
</gene>
<dbReference type="Proteomes" id="UP001151529">
    <property type="component" value="Chromosome 16"/>
</dbReference>
<dbReference type="Gene3D" id="3.60.10.10">
    <property type="entry name" value="Endonuclease/exonuclease/phosphatase"/>
    <property type="match status" value="1"/>
</dbReference>
<dbReference type="InterPro" id="IPR005135">
    <property type="entry name" value="Endo/exonuclease/phosphatase"/>
</dbReference>